<dbReference type="Proteomes" id="UP001152795">
    <property type="component" value="Unassembled WGS sequence"/>
</dbReference>
<dbReference type="AlphaFoldDB" id="A0A6S7H1W3"/>
<protein>
    <submittedName>
        <fullName evidence="1">Uncharacterized protein</fullName>
    </submittedName>
</protein>
<name>A0A6S7H1W3_PARCT</name>
<keyword evidence="2" id="KW-1185">Reference proteome</keyword>
<sequence>MYDFVFNFPTCIPDAIHVGKSLKCSFCNWYILLNGQRSNLAILRTLRDDSDPETRKLFRKLLKDGDAVRNKDRMAVDAILDLMAENFIRAVENVEFAVHALVPERFKFTEDNNVGAFPHPVDITNAGSGILFMLDFAPLKEHKHTSQLSIKVQSLRKAELIVELTKRGVEATGNVTQLKNKLNLENEKLRAQYASVKKRTDIVHLNKDIHTVDCLSSASDEILIVGSNVDQKVYQVLIEKDGVGLVGSVTQSFTYPQNDIKVVSMTTSTGSLFFSSVGPQGQDDYGGLFQVNLESNLPTCLVRNSPNCEVHGIAPYKNGIAFSDIKTNQIKQYHCLSGVSILAGNGKEGNVKGNAKFASFMQPAGLCSELDTNLFLCNSQNGEVVLITGLQGTCEFLSSIGKMFRAFSIHKKHNFLAPLPTVGLHHIVR</sequence>
<evidence type="ECO:0000313" key="2">
    <source>
        <dbReference type="Proteomes" id="UP001152795"/>
    </source>
</evidence>
<dbReference type="OrthoDB" id="5981398at2759"/>
<comment type="caution">
    <text evidence="1">The sequence shown here is derived from an EMBL/GenBank/DDBJ whole genome shotgun (WGS) entry which is preliminary data.</text>
</comment>
<dbReference type="SUPFAM" id="SSF63829">
    <property type="entry name" value="Calcium-dependent phosphotriesterase"/>
    <property type="match status" value="1"/>
</dbReference>
<dbReference type="Gene3D" id="2.120.10.30">
    <property type="entry name" value="TolB, C-terminal domain"/>
    <property type="match status" value="1"/>
</dbReference>
<gene>
    <name evidence="1" type="ORF">PACLA_8A080403</name>
</gene>
<reference evidence="1" key="1">
    <citation type="submission" date="2020-04" db="EMBL/GenBank/DDBJ databases">
        <authorList>
            <person name="Alioto T."/>
            <person name="Alioto T."/>
            <person name="Gomez Garrido J."/>
        </authorList>
    </citation>
    <scope>NUCLEOTIDE SEQUENCE</scope>
    <source>
        <strain evidence="1">A484AB</strain>
    </source>
</reference>
<proteinExistence type="predicted"/>
<accession>A0A6S7H1W3</accession>
<dbReference type="InterPro" id="IPR011042">
    <property type="entry name" value="6-blade_b-propeller_TolB-like"/>
</dbReference>
<evidence type="ECO:0000313" key="1">
    <source>
        <dbReference type="EMBL" id="CAB3998543.1"/>
    </source>
</evidence>
<dbReference type="EMBL" id="CACRXK020003382">
    <property type="protein sequence ID" value="CAB3998543.1"/>
    <property type="molecule type" value="Genomic_DNA"/>
</dbReference>
<organism evidence="1 2">
    <name type="scientific">Paramuricea clavata</name>
    <name type="common">Red gorgonian</name>
    <name type="synonym">Violescent sea-whip</name>
    <dbReference type="NCBI Taxonomy" id="317549"/>
    <lineage>
        <taxon>Eukaryota</taxon>
        <taxon>Metazoa</taxon>
        <taxon>Cnidaria</taxon>
        <taxon>Anthozoa</taxon>
        <taxon>Octocorallia</taxon>
        <taxon>Malacalcyonacea</taxon>
        <taxon>Plexauridae</taxon>
        <taxon>Paramuricea</taxon>
    </lineage>
</organism>